<keyword evidence="2" id="KW-1185">Reference proteome</keyword>
<dbReference type="PANTHER" id="PTHR47784:SF4">
    <property type="entry name" value="ZN(II)2CYS6 TRANSCRIPTION FACTOR (EUROFUNG)"/>
    <property type="match status" value="1"/>
</dbReference>
<organism evidence="1 2">
    <name type="scientific">Clathrospora elynae</name>
    <dbReference type="NCBI Taxonomy" id="706981"/>
    <lineage>
        <taxon>Eukaryota</taxon>
        <taxon>Fungi</taxon>
        <taxon>Dikarya</taxon>
        <taxon>Ascomycota</taxon>
        <taxon>Pezizomycotina</taxon>
        <taxon>Dothideomycetes</taxon>
        <taxon>Pleosporomycetidae</taxon>
        <taxon>Pleosporales</taxon>
        <taxon>Diademaceae</taxon>
        <taxon>Clathrospora</taxon>
    </lineage>
</organism>
<dbReference type="EMBL" id="ML976031">
    <property type="protein sequence ID" value="KAF1942833.1"/>
    <property type="molecule type" value="Genomic_DNA"/>
</dbReference>
<evidence type="ECO:0008006" key="3">
    <source>
        <dbReference type="Google" id="ProtNLM"/>
    </source>
</evidence>
<dbReference type="GO" id="GO:0001228">
    <property type="term" value="F:DNA-binding transcription activator activity, RNA polymerase II-specific"/>
    <property type="evidence" value="ECO:0007669"/>
    <property type="project" value="TreeGrafter"/>
</dbReference>
<proteinExistence type="predicted"/>
<evidence type="ECO:0000313" key="2">
    <source>
        <dbReference type="Proteomes" id="UP000800038"/>
    </source>
</evidence>
<dbReference type="InterPro" id="IPR053157">
    <property type="entry name" value="Sterol_Uptake_Regulator"/>
</dbReference>
<dbReference type="AlphaFoldDB" id="A0A6A5SRW2"/>
<sequence length="251" mass="28247">MELLVHALLSEDMFNLAVGFEKFHRAGLALGFETALKAPYLMHQVLAFSACHLAHARPERSSFYQHQAVTLQTRAVSTFNAARVHMDQSNCVSILLFSSMLAQHLLADTLAKRDQDGLDGFITHYMQCVGMHRGVYTVATSAWPLLMESEIEPILTLSKSFTDMSDDEKQACRTAIHYLQVRLDAVQADDTAQVSRYQMMTELLAAKRPQALIVLAHYAMLLHHGRHMWQVGNAGAYILDIIARYLGPEWD</sequence>
<protein>
    <recommendedName>
        <fullName evidence="3">Transcription factor domain-containing protein</fullName>
    </recommendedName>
</protein>
<name>A0A6A5SRW2_9PLEO</name>
<dbReference type="OrthoDB" id="4937900at2759"/>
<dbReference type="Proteomes" id="UP000800038">
    <property type="component" value="Unassembled WGS sequence"/>
</dbReference>
<evidence type="ECO:0000313" key="1">
    <source>
        <dbReference type="EMBL" id="KAF1942833.1"/>
    </source>
</evidence>
<dbReference type="PANTHER" id="PTHR47784">
    <property type="entry name" value="STEROL UPTAKE CONTROL PROTEIN 2"/>
    <property type="match status" value="1"/>
</dbReference>
<reference evidence="1" key="1">
    <citation type="journal article" date="2020" name="Stud. Mycol.">
        <title>101 Dothideomycetes genomes: a test case for predicting lifestyles and emergence of pathogens.</title>
        <authorList>
            <person name="Haridas S."/>
            <person name="Albert R."/>
            <person name="Binder M."/>
            <person name="Bloem J."/>
            <person name="Labutti K."/>
            <person name="Salamov A."/>
            <person name="Andreopoulos B."/>
            <person name="Baker S."/>
            <person name="Barry K."/>
            <person name="Bills G."/>
            <person name="Bluhm B."/>
            <person name="Cannon C."/>
            <person name="Castanera R."/>
            <person name="Culley D."/>
            <person name="Daum C."/>
            <person name="Ezra D."/>
            <person name="Gonzalez J."/>
            <person name="Henrissat B."/>
            <person name="Kuo A."/>
            <person name="Liang C."/>
            <person name="Lipzen A."/>
            <person name="Lutzoni F."/>
            <person name="Magnuson J."/>
            <person name="Mondo S."/>
            <person name="Nolan M."/>
            <person name="Ohm R."/>
            <person name="Pangilinan J."/>
            <person name="Park H.-J."/>
            <person name="Ramirez L."/>
            <person name="Alfaro M."/>
            <person name="Sun H."/>
            <person name="Tritt A."/>
            <person name="Yoshinaga Y."/>
            <person name="Zwiers L.-H."/>
            <person name="Turgeon B."/>
            <person name="Goodwin S."/>
            <person name="Spatafora J."/>
            <person name="Crous P."/>
            <person name="Grigoriev I."/>
        </authorList>
    </citation>
    <scope>NUCLEOTIDE SEQUENCE</scope>
    <source>
        <strain evidence="1">CBS 161.51</strain>
    </source>
</reference>
<accession>A0A6A5SRW2</accession>
<gene>
    <name evidence="1" type="ORF">EJ02DRAFT_502545</name>
</gene>